<dbReference type="EMBL" id="UOGD01000064">
    <property type="protein sequence ID" value="VAX16887.1"/>
    <property type="molecule type" value="Genomic_DNA"/>
</dbReference>
<dbReference type="EC" id="3.1.3.1" evidence="2"/>
<name>A0A3B1CJE7_9ZZZZ</name>
<proteinExistence type="predicted"/>
<evidence type="ECO:0000259" key="1">
    <source>
        <dbReference type="Pfam" id="PF18962"/>
    </source>
</evidence>
<sequence>MKLYLILLSILLYFNIFSQENISYLINKNSVQIDTFTFLRASVPDLFIDQVIDGRFVAIVSYDSIAVSTNDGKTWNPSTVNIQDGPMVAYHSFSFNPFNPNKGYLAAGNDLMKTIDRGLTWDSTNLFQGFYELGYVVYHPLDSNVIFMSNFRPQYNTTHLFRSMDGGNSWAIADTTTEYEKLVFNYQAVDTIYGLKMNSFITQSADTGKTWKTINNNLVIIRGNVRVLEISKSNPNVLYCGQIQTYTDYDDDKWLLATTTNRGENWERIDSTLLEIDPEGSVEDILLDQNIEGRFYISYTGGLYLTEDNGKHFQKVYSGAAGYIWSDNKNPPTIYFDSDKGLLRFIDTVTVGVKKIKNDMPSNFALEQNYPNPFNPSTIIKYSIPRSTEYYSVQQTTLKVYDILGREVTTLVNKAQQPGSYEVKWDALNKTSGVYYYQIRSGNFVKTKKMILLK</sequence>
<gene>
    <name evidence="2" type="ORF">MNBD_IGNAVI01-1564</name>
</gene>
<feature type="domain" description="Secretion system C-terminal sorting" evidence="1">
    <location>
        <begin position="370"/>
        <end position="451"/>
    </location>
</feature>
<dbReference type="SUPFAM" id="SSF110296">
    <property type="entry name" value="Oligoxyloglucan reducing end-specific cellobiohydrolase"/>
    <property type="match status" value="1"/>
</dbReference>
<dbReference type="Gene3D" id="2.60.40.4070">
    <property type="match status" value="1"/>
</dbReference>
<reference evidence="2" key="1">
    <citation type="submission" date="2018-06" db="EMBL/GenBank/DDBJ databases">
        <authorList>
            <person name="Zhirakovskaya E."/>
        </authorList>
    </citation>
    <scope>NUCLEOTIDE SEQUENCE</scope>
</reference>
<dbReference type="InterPro" id="IPR026444">
    <property type="entry name" value="Secre_tail"/>
</dbReference>
<evidence type="ECO:0000313" key="2">
    <source>
        <dbReference type="EMBL" id="VAX16887.1"/>
    </source>
</evidence>
<keyword evidence="2" id="KW-0378">Hydrolase</keyword>
<protein>
    <submittedName>
        <fullName evidence="2">Alkaline phosphatase</fullName>
        <ecNumber evidence="2">3.1.3.1</ecNumber>
    </submittedName>
</protein>
<dbReference type="InterPro" id="IPR015943">
    <property type="entry name" value="WD40/YVTN_repeat-like_dom_sf"/>
</dbReference>
<dbReference type="NCBIfam" id="TIGR04183">
    <property type="entry name" value="Por_Secre_tail"/>
    <property type="match status" value="1"/>
</dbReference>
<dbReference type="Gene3D" id="2.130.10.10">
    <property type="entry name" value="YVTN repeat-like/Quinoprotein amine dehydrogenase"/>
    <property type="match status" value="3"/>
</dbReference>
<dbReference type="GO" id="GO:0004035">
    <property type="term" value="F:alkaline phosphatase activity"/>
    <property type="evidence" value="ECO:0007669"/>
    <property type="project" value="UniProtKB-EC"/>
</dbReference>
<dbReference type="Pfam" id="PF18962">
    <property type="entry name" value="Por_Secre_tail"/>
    <property type="match status" value="1"/>
</dbReference>
<organism evidence="2">
    <name type="scientific">hydrothermal vent metagenome</name>
    <dbReference type="NCBI Taxonomy" id="652676"/>
    <lineage>
        <taxon>unclassified sequences</taxon>
        <taxon>metagenomes</taxon>
        <taxon>ecological metagenomes</taxon>
    </lineage>
</organism>
<accession>A0A3B1CJE7</accession>
<dbReference type="AlphaFoldDB" id="A0A3B1CJE7"/>